<comment type="caution">
    <text evidence="6">The sequence shown here is derived from an EMBL/GenBank/DDBJ whole genome shotgun (WGS) entry which is preliminary data.</text>
</comment>
<gene>
    <name evidence="6" type="ORF">A3D99_04135</name>
</gene>
<dbReference type="PANTHER" id="PTHR43491:SF2">
    <property type="entry name" value="UDP-N-ACETYL-D-MANNOSAMINE DEHYDROGENASE"/>
    <property type="match status" value="1"/>
</dbReference>
<evidence type="ECO:0000256" key="1">
    <source>
        <dbReference type="ARBA" id="ARBA00006601"/>
    </source>
</evidence>
<dbReference type="Gene3D" id="3.40.50.720">
    <property type="entry name" value="NAD(P)-binding Rossmann-like Domain"/>
    <property type="match status" value="2"/>
</dbReference>
<dbReference type="PIRSF" id="PIRSF000124">
    <property type="entry name" value="UDPglc_GDPman_dh"/>
    <property type="match status" value="1"/>
</dbReference>
<dbReference type="EMBL" id="MHHR01000024">
    <property type="protein sequence ID" value="OGY33978.1"/>
    <property type="molecule type" value="Genomic_DNA"/>
</dbReference>
<name>A0A1G1X1U0_9BACT</name>
<dbReference type="SUPFAM" id="SSF51735">
    <property type="entry name" value="NAD(P)-binding Rossmann-fold domains"/>
    <property type="match status" value="1"/>
</dbReference>
<evidence type="ECO:0000313" key="7">
    <source>
        <dbReference type="Proteomes" id="UP000177528"/>
    </source>
</evidence>
<organism evidence="6 7">
    <name type="scientific">Candidatus Andersenbacteria bacterium RIFCSPHIGHO2_12_FULL_45_11</name>
    <dbReference type="NCBI Taxonomy" id="1797281"/>
    <lineage>
        <taxon>Bacteria</taxon>
        <taxon>Candidatus Anderseniibacteriota</taxon>
    </lineage>
</organism>
<dbReference type="SUPFAM" id="SSF52413">
    <property type="entry name" value="UDP-glucose/GDP-mannose dehydrogenase C-terminal domain"/>
    <property type="match status" value="1"/>
</dbReference>
<feature type="domain" description="UDP-glucose/GDP-mannose dehydrogenase C-terminal" evidence="5">
    <location>
        <begin position="325"/>
        <end position="419"/>
    </location>
</feature>
<dbReference type="InterPro" id="IPR017476">
    <property type="entry name" value="UDP-Glc/GDP-Man"/>
</dbReference>
<dbReference type="GO" id="GO:0016628">
    <property type="term" value="F:oxidoreductase activity, acting on the CH-CH group of donors, NAD or NADP as acceptor"/>
    <property type="evidence" value="ECO:0007669"/>
    <property type="project" value="InterPro"/>
</dbReference>
<dbReference type="SMART" id="SM00984">
    <property type="entry name" value="UDPG_MGDP_dh_C"/>
    <property type="match status" value="1"/>
</dbReference>
<dbReference type="Pfam" id="PF00984">
    <property type="entry name" value="UDPG_MGDP_dh"/>
    <property type="match status" value="1"/>
</dbReference>
<evidence type="ECO:0000256" key="3">
    <source>
        <dbReference type="ARBA" id="ARBA00023027"/>
    </source>
</evidence>
<reference evidence="6 7" key="1">
    <citation type="journal article" date="2016" name="Nat. Commun.">
        <title>Thousands of microbial genomes shed light on interconnected biogeochemical processes in an aquifer system.</title>
        <authorList>
            <person name="Anantharaman K."/>
            <person name="Brown C.T."/>
            <person name="Hug L.A."/>
            <person name="Sharon I."/>
            <person name="Castelle C.J."/>
            <person name="Probst A.J."/>
            <person name="Thomas B.C."/>
            <person name="Singh A."/>
            <person name="Wilkins M.J."/>
            <person name="Karaoz U."/>
            <person name="Brodie E.L."/>
            <person name="Williams K.H."/>
            <person name="Hubbard S.S."/>
            <person name="Banfield J.F."/>
        </authorList>
    </citation>
    <scope>NUCLEOTIDE SEQUENCE [LARGE SCALE GENOMIC DNA]</scope>
</reference>
<evidence type="ECO:0000256" key="4">
    <source>
        <dbReference type="PIRNR" id="PIRNR000124"/>
    </source>
</evidence>
<dbReference type="InterPro" id="IPR014027">
    <property type="entry name" value="UDP-Glc/GDP-Man_DH_C"/>
</dbReference>
<dbReference type="InterPro" id="IPR036220">
    <property type="entry name" value="UDP-Glc/GDP-Man_DH_C_sf"/>
</dbReference>
<protein>
    <recommendedName>
        <fullName evidence="5">UDP-glucose/GDP-mannose dehydrogenase C-terminal domain-containing protein</fullName>
    </recommendedName>
</protein>
<evidence type="ECO:0000256" key="2">
    <source>
        <dbReference type="ARBA" id="ARBA00023002"/>
    </source>
</evidence>
<keyword evidence="3" id="KW-0520">NAD</keyword>
<dbReference type="GO" id="GO:0000271">
    <property type="term" value="P:polysaccharide biosynthetic process"/>
    <property type="evidence" value="ECO:0007669"/>
    <property type="project" value="InterPro"/>
</dbReference>
<sequence>MTYISVYASLHYMTKRLCVVGLGYVGLPLALLARSKGWDVIGFDVDEEKVKKITAGLPPFEDEYVTSELSKAPLAASIDAAVVANVDVVVVAVPTPVTQDHMPDLEPLVSSLESILPHLQNNQLLSIESTINPGVMEEAVMPILNKRPELSVHVVHCPERVNPGDAKWSVRNIPRVIGGITAEATKIGKEFYESILDASIKEMGSVTEAEAVKILENTFRDINIAFVNEMAKSFDKLGIDVKNVIEGAATKPFAFMPHYPGNGVGGHCISVDPYYMIERGRQAGFDHKFLQLARDINNSMPEYAVSLIDRGVAATGLTAKPLEIAFLGLSYKKDIDDIRESPALEMRELLEKRSDVHVRVFDPHVPRLSTVASLEEALTGAHVVILATNHINLVEHLTPETLQKYSIAFIIDGKNALDADAIASAGVLYLGIGRTREAA</sequence>
<dbReference type="InterPro" id="IPR008927">
    <property type="entry name" value="6-PGluconate_DH-like_C_sf"/>
</dbReference>
<evidence type="ECO:0000313" key="6">
    <source>
        <dbReference type="EMBL" id="OGY33978.1"/>
    </source>
</evidence>
<dbReference type="SUPFAM" id="SSF48179">
    <property type="entry name" value="6-phosphogluconate dehydrogenase C-terminal domain-like"/>
    <property type="match status" value="1"/>
</dbReference>
<dbReference type="InterPro" id="IPR036291">
    <property type="entry name" value="NAD(P)-bd_dom_sf"/>
</dbReference>
<dbReference type="GO" id="GO:0016616">
    <property type="term" value="F:oxidoreductase activity, acting on the CH-OH group of donors, NAD or NADP as acceptor"/>
    <property type="evidence" value="ECO:0007669"/>
    <property type="project" value="InterPro"/>
</dbReference>
<dbReference type="PANTHER" id="PTHR43491">
    <property type="entry name" value="UDP-N-ACETYL-D-MANNOSAMINE DEHYDROGENASE"/>
    <property type="match status" value="1"/>
</dbReference>
<dbReference type="Proteomes" id="UP000177528">
    <property type="component" value="Unassembled WGS sequence"/>
</dbReference>
<dbReference type="AlphaFoldDB" id="A0A1G1X1U0"/>
<dbReference type="InterPro" id="IPR001732">
    <property type="entry name" value="UDP-Glc/GDP-Man_DH_N"/>
</dbReference>
<keyword evidence="2" id="KW-0560">Oxidoreductase</keyword>
<dbReference type="InterPro" id="IPR014026">
    <property type="entry name" value="UDP-Glc/GDP-Man_DH_dimer"/>
</dbReference>
<comment type="similarity">
    <text evidence="1 4">Belongs to the UDP-glucose/GDP-mannose dehydrogenase family.</text>
</comment>
<dbReference type="GO" id="GO:0051287">
    <property type="term" value="F:NAD binding"/>
    <property type="evidence" value="ECO:0007669"/>
    <property type="project" value="InterPro"/>
</dbReference>
<dbReference type="Pfam" id="PF03720">
    <property type="entry name" value="UDPG_MGDP_dh_C"/>
    <property type="match status" value="1"/>
</dbReference>
<dbReference type="InterPro" id="IPR028359">
    <property type="entry name" value="UDP_ManNAc/GlcNAc_DH"/>
</dbReference>
<dbReference type="Pfam" id="PF03721">
    <property type="entry name" value="UDPG_MGDP_dh_N"/>
    <property type="match status" value="1"/>
</dbReference>
<evidence type="ECO:0000259" key="5">
    <source>
        <dbReference type="SMART" id="SM00984"/>
    </source>
</evidence>
<accession>A0A1G1X1U0</accession>
<dbReference type="PIRSF" id="PIRSF500136">
    <property type="entry name" value="UDP_ManNAc_DH"/>
    <property type="match status" value="1"/>
</dbReference>
<dbReference type="NCBIfam" id="TIGR03026">
    <property type="entry name" value="NDP-sugDHase"/>
    <property type="match status" value="1"/>
</dbReference>
<proteinExistence type="inferred from homology"/>